<sequence length="235" mass="26954">MVRVGIIQSSFIPWRGYFDFINSVDIFVFYDDIQYTKGDWRNRNRIKTEQGSKWLTVPVCYERLSKLICDTVIDDTQDWRKIHMQQWLASYANAPYFDDVINLLGAMGRHEDLTISQLNIRLIKVICDYLDIDTPLLLSSELNVQGVKTPRLINLLQALGATTYLSGPSADNYLEKQLFYQAGIRLEYKSYDYEPYPQLWGAFDNALTILDLIANCGADAKNRIASRSANSIVVA</sequence>
<name>A0A809SBW2_9PROT</name>
<organism evidence="1 2">
    <name type="scientific">Sulfuriferula nivalis</name>
    <dbReference type="NCBI Taxonomy" id="2675298"/>
    <lineage>
        <taxon>Bacteria</taxon>
        <taxon>Pseudomonadati</taxon>
        <taxon>Pseudomonadota</taxon>
        <taxon>Betaproteobacteria</taxon>
        <taxon>Nitrosomonadales</taxon>
        <taxon>Sulfuricellaceae</taxon>
        <taxon>Sulfuriferula</taxon>
    </lineage>
</organism>
<protein>
    <recommendedName>
        <fullName evidence="3">WbqC family protein</fullName>
    </recommendedName>
</protein>
<dbReference type="KEGG" id="sniv:SFSGTM_01850"/>
<dbReference type="Pfam" id="PF08889">
    <property type="entry name" value="WbqC"/>
    <property type="match status" value="1"/>
</dbReference>
<accession>A0A809SBW2</accession>
<evidence type="ECO:0000313" key="1">
    <source>
        <dbReference type="EMBL" id="BBO99476.1"/>
    </source>
</evidence>
<dbReference type="AlphaFoldDB" id="A0A809SBW2"/>
<dbReference type="EMBL" id="AP021881">
    <property type="protein sequence ID" value="BBO99476.1"/>
    <property type="molecule type" value="Genomic_DNA"/>
</dbReference>
<keyword evidence="2" id="KW-1185">Reference proteome</keyword>
<evidence type="ECO:0000313" key="2">
    <source>
        <dbReference type="Proteomes" id="UP000463939"/>
    </source>
</evidence>
<evidence type="ECO:0008006" key="3">
    <source>
        <dbReference type="Google" id="ProtNLM"/>
    </source>
</evidence>
<dbReference type="Proteomes" id="UP000463939">
    <property type="component" value="Chromosome"/>
</dbReference>
<proteinExistence type="predicted"/>
<gene>
    <name evidence="1" type="ORF">SFSGTM_01850</name>
</gene>
<dbReference type="InterPro" id="IPR014985">
    <property type="entry name" value="WbqC"/>
</dbReference>
<reference evidence="2" key="1">
    <citation type="submission" date="2019-11" db="EMBL/GenBank/DDBJ databases">
        <title>Isolation and characterization of a novel species in the genus Sulfuriferula.</title>
        <authorList>
            <person name="Mochizuki J."/>
            <person name="Kojima H."/>
            <person name="Fukui M."/>
        </authorList>
    </citation>
    <scope>NUCLEOTIDE SEQUENCE [LARGE SCALE GENOMIC DNA]</scope>
    <source>
        <strain evidence="2">SGTM</strain>
    </source>
</reference>